<evidence type="ECO:0000256" key="4">
    <source>
        <dbReference type="PIRNR" id="PIRNR037567"/>
    </source>
</evidence>
<dbReference type="InterPro" id="IPR038601">
    <property type="entry name" value="MttB-like_sf"/>
</dbReference>
<dbReference type="STRING" id="91360.SAMN05660330_03671"/>
<name>A0A1H0UQE9_9BACT</name>
<keyword evidence="2 5" id="KW-0489">Methyltransferase</keyword>
<dbReference type="Proteomes" id="UP000199073">
    <property type="component" value="Unassembled WGS sequence"/>
</dbReference>
<dbReference type="RefSeq" id="WP_092225491.1">
    <property type="nucleotide sequence ID" value="NZ_FNJI01000035.1"/>
</dbReference>
<proteinExistence type="inferred from homology"/>
<keyword evidence="3 4" id="KW-0808">Transferase</keyword>
<dbReference type="EC" id="2.1.1.-" evidence="4"/>
<gene>
    <name evidence="5" type="ORF">SAMN05660330_03671</name>
</gene>
<dbReference type="AlphaFoldDB" id="A0A1H0UQE9"/>
<dbReference type="Gene3D" id="3.20.20.480">
    <property type="entry name" value="Trimethylamine methyltransferase-like"/>
    <property type="match status" value="1"/>
</dbReference>
<dbReference type="GO" id="GO:0032259">
    <property type="term" value="P:methylation"/>
    <property type="evidence" value="ECO:0007669"/>
    <property type="project" value="UniProtKB-KW"/>
</dbReference>
<dbReference type="PIRSF" id="PIRSF037567">
    <property type="entry name" value="MTTB_MeTrfase"/>
    <property type="match status" value="1"/>
</dbReference>
<reference evidence="5 6" key="1">
    <citation type="submission" date="2016-10" db="EMBL/GenBank/DDBJ databases">
        <authorList>
            <person name="de Groot N.N."/>
        </authorList>
    </citation>
    <scope>NUCLEOTIDE SEQUENCE [LARGE SCALE GENOMIC DNA]</scope>
    <source>
        <strain evidence="5 6">DSM 12130</strain>
    </source>
</reference>
<dbReference type="InterPro" id="IPR010426">
    <property type="entry name" value="MTTB_MeTrfase"/>
</dbReference>
<dbReference type="EMBL" id="FNJI01000035">
    <property type="protein sequence ID" value="SDP68459.1"/>
    <property type="molecule type" value="Genomic_DNA"/>
</dbReference>
<sequence>MNNDLQKIHNSSMEILEKSGMRFQHPDIIDLLREKGIRVAGDTAFFKEQQLMEWVKKAPASFTVRARNPIYDITLGGDHMEVAAGYGAPYMIERSGKSRNATLDDYIQFVKLVHQSEHFNVNGGILVEPSDLNSRYNAPVMLYNTITHSDKALIGMEGNAVQMGMLMDMLKIVFGGEDELLKTPRMMTIVNTLSPLQMDRNALDTLIAYVSHGQPVFITPAAMAGFTAPITLAGMIALSNAETLAGIAVTQMIREGVPVAYGNQSTSADMRSGAFVVGSPEHVLSISLGAKLAKEYGLPCRSGGGSSDATQVCVQSGYESMMLLSACSNANVNMVILAAGALDSVKSMSVDKFIVDLEVISLVKRIREGVTINDETLVVDLINDAGPGGEFMTSMHTAKLCRSEVWTPEIGVRGRRGEKSHGEMILANIDRKKDQMLTAYEQPRIPAEMKTDLTNYLLAKKIDGKYLRG</sequence>
<evidence type="ECO:0000256" key="3">
    <source>
        <dbReference type="ARBA" id="ARBA00022679"/>
    </source>
</evidence>
<dbReference type="Pfam" id="PF06253">
    <property type="entry name" value="MTTB"/>
    <property type="match status" value="1"/>
</dbReference>
<organism evidence="5 6">
    <name type="scientific">Desulforhopalus singaporensis</name>
    <dbReference type="NCBI Taxonomy" id="91360"/>
    <lineage>
        <taxon>Bacteria</taxon>
        <taxon>Pseudomonadati</taxon>
        <taxon>Thermodesulfobacteriota</taxon>
        <taxon>Desulfobulbia</taxon>
        <taxon>Desulfobulbales</taxon>
        <taxon>Desulfocapsaceae</taxon>
        <taxon>Desulforhopalus</taxon>
    </lineage>
</organism>
<dbReference type="OrthoDB" id="9815793at2"/>
<evidence type="ECO:0000313" key="6">
    <source>
        <dbReference type="Proteomes" id="UP000199073"/>
    </source>
</evidence>
<keyword evidence="6" id="KW-1185">Reference proteome</keyword>
<evidence type="ECO:0000256" key="1">
    <source>
        <dbReference type="ARBA" id="ARBA00007137"/>
    </source>
</evidence>
<dbReference type="GO" id="GO:0015948">
    <property type="term" value="P:methanogenesis"/>
    <property type="evidence" value="ECO:0007669"/>
    <property type="project" value="UniProtKB-UniRule"/>
</dbReference>
<accession>A0A1H0UQE9</accession>
<evidence type="ECO:0000313" key="5">
    <source>
        <dbReference type="EMBL" id="SDP68459.1"/>
    </source>
</evidence>
<comment type="similarity">
    <text evidence="1 4">Belongs to the trimethylamine methyltransferase family.</text>
</comment>
<dbReference type="GO" id="GO:0008168">
    <property type="term" value="F:methyltransferase activity"/>
    <property type="evidence" value="ECO:0007669"/>
    <property type="project" value="UniProtKB-KW"/>
</dbReference>
<evidence type="ECO:0000256" key="2">
    <source>
        <dbReference type="ARBA" id="ARBA00022603"/>
    </source>
</evidence>
<protein>
    <recommendedName>
        <fullName evidence="4">Methyltransferase</fullName>
        <ecNumber evidence="4">2.1.1.-</ecNumber>
    </recommendedName>
</protein>